<dbReference type="EC" id="2.4.-.-" evidence="3"/>
<evidence type="ECO:0000313" key="3">
    <source>
        <dbReference type="EMBL" id="MFC4871577.1"/>
    </source>
</evidence>
<feature type="domain" description="Glycosyl transferase family 1" evidence="1">
    <location>
        <begin position="174"/>
        <end position="337"/>
    </location>
</feature>
<dbReference type="Gene3D" id="3.40.50.2000">
    <property type="entry name" value="Glycogen Phosphorylase B"/>
    <property type="match status" value="2"/>
</dbReference>
<dbReference type="EMBL" id="JBHSJJ010000003">
    <property type="protein sequence ID" value="MFC4871577.1"/>
    <property type="molecule type" value="Genomic_DNA"/>
</dbReference>
<dbReference type="Pfam" id="PF13439">
    <property type="entry name" value="Glyco_transf_4"/>
    <property type="match status" value="1"/>
</dbReference>
<evidence type="ECO:0000259" key="1">
    <source>
        <dbReference type="Pfam" id="PF00534"/>
    </source>
</evidence>
<sequence>MQSFKITCIIHSLGIGGMERVMAVLLRHFGREEDLKVDLILIGKKREVAFALPDSIRIHRPAFKFEAYGRSRATLKTMYFLRKKVRDIKPDTVLSFGEMWNNLVLLSLAGLPYPVFISDRSQPNKHLGRFHNFLRDRLYPGAKGYIAQTQQAARIARDQKWNRNIKVIGNPVRNIKKSAFQQREKIVVSVGRLIATKHFDALIRMFVEIDEPGWQLIILGGNAKNKDLLSELNQLVKTLGAESKVHLAGEVKNVEAYLNRASVFAFASSSEGFPNAIAEALSAGLPVVAYDCVAGPSDLIEDGENGFLVKTHDQHDFKAKLQTLMRDNGLREKFSKRTGLKLHPLTADRIAADFLTFITS</sequence>
<keyword evidence="4" id="KW-1185">Reference proteome</keyword>
<proteinExistence type="predicted"/>
<evidence type="ECO:0000259" key="2">
    <source>
        <dbReference type="Pfam" id="PF13439"/>
    </source>
</evidence>
<dbReference type="Proteomes" id="UP001595818">
    <property type="component" value="Unassembled WGS sequence"/>
</dbReference>
<keyword evidence="3" id="KW-0328">Glycosyltransferase</keyword>
<dbReference type="InterPro" id="IPR001296">
    <property type="entry name" value="Glyco_trans_1"/>
</dbReference>
<dbReference type="GO" id="GO:0016757">
    <property type="term" value="F:glycosyltransferase activity"/>
    <property type="evidence" value="ECO:0007669"/>
    <property type="project" value="UniProtKB-KW"/>
</dbReference>
<dbReference type="InterPro" id="IPR028098">
    <property type="entry name" value="Glyco_trans_4-like_N"/>
</dbReference>
<dbReference type="Pfam" id="PF00534">
    <property type="entry name" value="Glycos_transf_1"/>
    <property type="match status" value="1"/>
</dbReference>
<accession>A0ABV9SZD0</accession>
<dbReference type="SUPFAM" id="SSF53756">
    <property type="entry name" value="UDP-Glycosyltransferase/glycogen phosphorylase"/>
    <property type="match status" value="1"/>
</dbReference>
<reference evidence="4" key="1">
    <citation type="journal article" date="2019" name="Int. J. Syst. Evol. Microbiol.">
        <title>The Global Catalogue of Microorganisms (GCM) 10K type strain sequencing project: providing services to taxonomists for standard genome sequencing and annotation.</title>
        <authorList>
            <consortium name="The Broad Institute Genomics Platform"/>
            <consortium name="The Broad Institute Genome Sequencing Center for Infectious Disease"/>
            <person name="Wu L."/>
            <person name="Ma J."/>
        </authorList>
    </citation>
    <scope>NUCLEOTIDE SEQUENCE [LARGE SCALE GENOMIC DNA]</scope>
    <source>
        <strain evidence="4">CGMCC 4.7466</strain>
    </source>
</reference>
<dbReference type="PANTHER" id="PTHR12526">
    <property type="entry name" value="GLYCOSYLTRANSFERASE"/>
    <property type="match status" value="1"/>
</dbReference>
<gene>
    <name evidence="3" type="ORF">ACFPFU_07755</name>
</gene>
<comment type="caution">
    <text evidence="3">The sequence shown here is derived from an EMBL/GenBank/DDBJ whole genome shotgun (WGS) entry which is preliminary data.</text>
</comment>
<keyword evidence="3" id="KW-0808">Transferase</keyword>
<organism evidence="3 4">
    <name type="scientific">Negadavirga shengliensis</name>
    <dbReference type="NCBI Taxonomy" id="1389218"/>
    <lineage>
        <taxon>Bacteria</taxon>
        <taxon>Pseudomonadati</taxon>
        <taxon>Bacteroidota</taxon>
        <taxon>Cytophagia</taxon>
        <taxon>Cytophagales</taxon>
        <taxon>Cyclobacteriaceae</taxon>
        <taxon>Negadavirga</taxon>
    </lineage>
</organism>
<evidence type="ECO:0000313" key="4">
    <source>
        <dbReference type="Proteomes" id="UP001595818"/>
    </source>
</evidence>
<dbReference type="RefSeq" id="WP_377063164.1">
    <property type="nucleotide sequence ID" value="NZ_JBHSJJ010000003.1"/>
</dbReference>
<protein>
    <submittedName>
        <fullName evidence="3">Glycosyltransferase</fullName>
        <ecNumber evidence="3">2.4.-.-</ecNumber>
    </submittedName>
</protein>
<feature type="domain" description="Glycosyltransferase subfamily 4-like N-terminal" evidence="2">
    <location>
        <begin position="15"/>
        <end position="172"/>
    </location>
</feature>
<name>A0ABV9SZD0_9BACT</name>